<name>A0A090SXC0_9VIBR</name>
<dbReference type="OrthoDB" id="5572690at2"/>
<dbReference type="AlphaFoldDB" id="A0A090SXC0"/>
<gene>
    <name evidence="2" type="ORF">JCM19240_5851</name>
</gene>
<feature type="signal peptide" evidence="1">
    <location>
        <begin position="1"/>
        <end position="22"/>
    </location>
</feature>
<reference evidence="2 3" key="2">
    <citation type="submission" date="2014-09" db="EMBL/GenBank/DDBJ databases">
        <authorList>
            <consortium name="NBRP consortium"/>
            <person name="Sawabe T."/>
            <person name="Meirelles P."/>
            <person name="Nakanishi M."/>
            <person name="Sayaka M."/>
            <person name="Hattori M."/>
            <person name="Ohkuma M."/>
        </authorList>
    </citation>
    <scope>NUCLEOTIDE SEQUENCE [LARGE SCALE GENOMIC DNA]</scope>
    <source>
        <strain evidence="2 3">JCM 19240</strain>
    </source>
</reference>
<organism evidence="2 3">
    <name type="scientific">Vibrio maritimus</name>
    <dbReference type="NCBI Taxonomy" id="990268"/>
    <lineage>
        <taxon>Bacteria</taxon>
        <taxon>Pseudomonadati</taxon>
        <taxon>Pseudomonadota</taxon>
        <taxon>Gammaproteobacteria</taxon>
        <taxon>Vibrionales</taxon>
        <taxon>Vibrionaceae</taxon>
        <taxon>Vibrio</taxon>
    </lineage>
</organism>
<dbReference type="InterPro" id="IPR019670">
    <property type="entry name" value="DUF2523"/>
</dbReference>
<evidence type="ECO:0000313" key="3">
    <source>
        <dbReference type="Proteomes" id="UP000029224"/>
    </source>
</evidence>
<dbReference type="Pfam" id="PF10734">
    <property type="entry name" value="DUF2523"/>
    <property type="match status" value="1"/>
</dbReference>
<dbReference type="EMBL" id="BBMT01000001">
    <property type="protein sequence ID" value="GAL32420.1"/>
    <property type="molecule type" value="Genomic_DNA"/>
</dbReference>
<protein>
    <submittedName>
        <fullName evidence="2">Uncharacterized protein</fullName>
    </submittedName>
</protein>
<accession>A0A090SXC0</accession>
<sequence>MKSTTRYIVFFVALTASSLALAVTPEEENSIIKYTVETFDFIQEMFFHAPTTLEYIFAYVIEYVILISLKLEFKALEFSHGIAVAMLDNLSFDALLNAAFSNLPTEQKAMVGAYGIGAGMTRIVEAMTTRFVMDFIGA</sequence>
<evidence type="ECO:0000313" key="2">
    <source>
        <dbReference type="EMBL" id="GAL32420.1"/>
    </source>
</evidence>
<keyword evidence="1" id="KW-0732">Signal</keyword>
<proteinExistence type="predicted"/>
<keyword evidence="3" id="KW-1185">Reference proteome</keyword>
<reference evidence="2 3" key="1">
    <citation type="submission" date="2014-09" db="EMBL/GenBank/DDBJ databases">
        <title>Vibrio maritimus JCM 19240. (C210) whole genome shotgun sequence.</title>
        <authorList>
            <person name="Sawabe T."/>
            <person name="Meirelles P."/>
            <person name="Nakanishi M."/>
            <person name="Sayaka M."/>
            <person name="Hattori M."/>
            <person name="Ohkuma M."/>
        </authorList>
    </citation>
    <scope>NUCLEOTIDE SEQUENCE [LARGE SCALE GENOMIC DNA]</scope>
    <source>
        <strain evidence="2 3">JCM 19240</strain>
    </source>
</reference>
<comment type="caution">
    <text evidence="2">The sequence shown here is derived from an EMBL/GenBank/DDBJ whole genome shotgun (WGS) entry which is preliminary data.</text>
</comment>
<feature type="chain" id="PRO_5001863637" evidence="1">
    <location>
        <begin position="23"/>
        <end position="138"/>
    </location>
</feature>
<evidence type="ECO:0000256" key="1">
    <source>
        <dbReference type="SAM" id="SignalP"/>
    </source>
</evidence>
<dbReference type="Proteomes" id="UP000029224">
    <property type="component" value="Unassembled WGS sequence"/>
</dbReference>